<gene>
    <name evidence="5" type="ORF">SAMN06295998_101309</name>
</gene>
<keyword evidence="6" id="KW-1185">Reference proteome</keyword>
<reference evidence="5 6" key="1">
    <citation type="submission" date="2017-04" db="EMBL/GenBank/DDBJ databases">
        <authorList>
            <person name="Afonso C.L."/>
            <person name="Miller P.J."/>
            <person name="Scott M.A."/>
            <person name="Spackman E."/>
            <person name="Goraichik I."/>
            <person name="Dimitrov K.M."/>
            <person name="Suarez D.L."/>
            <person name="Swayne D.E."/>
        </authorList>
    </citation>
    <scope>NUCLEOTIDE SEQUENCE [LARGE SCALE GENOMIC DNA]</scope>
    <source>
        <strain evidence="5 6">CGMCC 1.12644</strain>
    </source>
</reference>
<feature type="signal peptide" evidence="3">
    <location>
        <begin position="1"/>
        <end position="16"/>
    </location>
</feature>
<dbReference type="Gene3D" id="1.20.1420.20">
    <property type="entry name" value="M75 peptidase, HXXE motif"/>
    <property type="match status" value="1"/>
</dbReference>
<dbReference type="InterPro" id="IPR034984">
    <property type="entry name" value="Imelysin-like_IPPA"/>
</dbReference>
<evidence type="ECO:0000313" key="5">
    <source>
        <dbReference type="EMBL" id="SMC44316.1"/>
    </source>
</evidence>
<organism evidence="5 6">
    <name type="scientific">Primorskyibacter flagellatus</name>
    <dbReference type="NCBI Taxonomy" id="1387277"/>
    <lineage>
        <taxon>Bacteria</taxon>
        <taxon>Pseudomonadati</taxon>
        <taxon>Pseudomonadota</taxon>
        <taxon>Alphaproteobacteria</taxon>
        <taxon>Rhodobacterales</taxon>
        <taxon>Roseobacteraceae</taxon>
        <taxon>Primorskyibacter</taxon>
    </lineage>
</organism>
<sequence>MRLILALAFAAGPAFAGVPEAVNDHILPMTARFSNAAENLSTSAKNDCTANALQDDFQAAFDAWMGISYLRIGPVEQDGRALAIQFWPDTRGLVPRTVARLIADKDAAAQTAKQFADVSIAGRGFAALERVLFEPKFSGYAPDSYTCTLAQAMSADLAQMADAIAKEWRDEYAQTVTTAGDAGNTTFLTKSEAAQALYTTLTTGIELNADQRLGRPLGTFDRPRPTRAEAYRSGRSLRNVILSLESLHGFAQALADGPTPQIDAGFDIALQTARDLDDPIFAGVADPQGRLQVEILQQKIKALLPAIANEVGVPLGVSAGFNATDGD</sequence>
<protein>
    <recommendedName>
        <fullName evidence="4">Imelysin-like domain-containing protein</fullName>
    </recommendedName>
</protein>
<evidence type="ECO:0000313" key="6">
    <source>
        <dbReference type="Proteomes" id="UP000192330"/>
    </source>
</evidence>
<dbReference type="Pfam" id="PF09375">
    <property type="entry name" value="Peptidase_M75"/>
    <property type="match status" value="1"/>
</dbReference>
<evidence type="ECO:0000259" key="4">
    <source>
        <dbReference type="Pfam" id="PF09375"/>
    </source>
</evidence>
<dbReference type="STRING" id="1387277.SAMN06295998_101309"/>
<dbReference type="InterPro" id="IPR018976">
    <property type="entry name" value="Imelysin-like"/>
</dbReference>
<proteinExistence type="predicted"/>
<feature type="domain" description="Imelysin-like" evidence="4">
    <location>
        <begin position="27"/>
        <end position="304"/>
    </location>
</feature>
<evidence type="ECO:0000256" key="2">
    <source>
        <dbReference type="ARBA" id="ARBA00022729"/>
    </source>
</evidence>
<dbReference type="CDD" id="cd14659">
    <property type="entry name" value="Imelysin-like_IPPA"/>
    <property type="match status" value="1"/>
</dbReference>
<name>A0A1W1Z7G9_9RHOB</name>
<keyword evidence="2 3" id="KW-0732">Signal</keyword>
<evidence type="ECO:0000256" key="3">
    <source>
        <dbReference type="SAM" id="SignalP"/>
    </source>
</evidence>
<accession>A0A1W1Z7G9</accession>
<dbReference type="GO" id="GO:0030313">
    <property type="term" value="C:cell envelope"/>
    <property type="evidence" value="ECO:0007669"/>
    <property type="project" value="UniProtKB-SubCell"/>
</dbReference>
<dbReference type="AlphaFoldDB" id="A0A1W1Z7G9"/>
<dbReference type="EMBL" id="FWYD01000001">
    <property type="protein sequence ID" value="SMC44316.1"/>
    <property type="molecule type" value="Genomic_DNA"/>
</dbReference>
<dbReference type="InterPro" id="IPR038352">
    <property type="entry name" value="Imelysin_sf"/>
</dbReference>
<dbReference type="RefSeq" id="WP_084350036.1">
    <property type="nucleotide sequence ID" value="NZ_FWYD01000001.1"/>
</dbReference>
<evidence type="ECO:0000256" key="1">
    <source>
        <dbReference type="ARBA" id="ARBA00004196"/>
    </source>
</evidence>
<dbReference type="Proteomes" id="UP000192330">
    <property type="component" value="Unassembled WGS sequence"/>
</dbReference>
<feature type="chain" id="PRO_5012325628" description="Imelysin-like domain-containing protein" evidence="3">
    <location>
        <begin position="17"/>
        <end position="327"/>
    </location>
</feature>
<comment type="subcellular location">
    <subcellularLocation>
        <location evidence="1">Cell envelope</location>
    </subcellularLocation>
</comment>
<dbReference type="OrthoDB" id="5729110at2"/>